<feature type="compositionally biased region" description="Basic and acidic residues" evidence="1">
    <location>
        <begin position="485"/>
        <end position="494"/>
    </location>
</feature>
<organism evidence="2 3">
    <name type="scientific">Psylliodes chrysocephalus</name>
    <dbReference type="NCBI Taxonomy" id="3402493"/>
    <lineage>
        <taxon>Eukaryota</taxon>
        <taxon>Metazoa</taxon>
        <taxon>Ecdysozoa</taxon>
        <taxon>Arthropoda</taxon>
        <taxon>Hexapoda</taxon>
        <taxon>Insecta</taxon>
        <taxon>Pterygota</taxon>
        <taxon>Neoptera</taxon>
        <taxon>Endopterygota</taxon>
        <taxon>Coleoptera</taxon>
        <taxon>Polyphaga</taxon>
        <taxon>Cucujiformia</taxon>
        <taxon>Chrysomeloidea</taxon>
        <taxon>Chrysomelidae</taxon>
        <taxon>Galerucinae</taxon>
        <taxon>Alticini</taxon>
        <taxon>Psylliodes</taxon>
    </lineage>
</organism>
<protein>
    <submittedName>
        <fullName evidence="2">Uncharacterized protein</fullName>
    </submittedName>
</protein>
<keyword evidence="3" id="KW-1185">Reference proteome</keyword>
<evidence type="ECO:0000313" key="3">
    <source>
        <dbReference type="Proteomes" id="UP001153636"/>
    </source>
</evidence>
<sequence length="575" mass="67120">MYFNMTVELNCVKSSKRFDFGVPLEDIFPPDDIHPRLKFIFQKALGLYEESHLSIQDILNERLCLQECLELKQSIIYDKQPGINLFNPVGAYFWIIRHFLGLLPIPLIPKITSTHRYNWEELSRKCRNLLRTNKFRNRKEFNFFNYSIAKSLNNLPKEHILMLNTVVVFIREVSKEKSSENILQSLLRYYCDAVFIRPFTPGHRVADVDMFPLMSYLVKKWFYIIEYLKTEYIPSFSLNNYYTRTKSEKPSQIHSHITNLPDMFWFNKNMPSSSVIVKYLKDAECQTDSTNEETLNSSVNTMTQKELPGSADCSVIFEDIDISNISTPTEQHIFFKNINSSLKLRKLTSFVSSLCDITEDEENSGKKNDKKLDSNKQDENLQIQIEPEESDEGNSKFQSIYEECNVDNTNTNEQNLKWNDVMAEIQRTVKKVENYNYDESYSSALEYRSASSSPIESTFSSGSIKTDHISFGNSSQKLNNNESQKSNKSDDKQNKDLHTSMYLSFCSSDEELYYSLNGRNDNVEENEEDSISNFSLKRLIFNFKFLKSISPKLKRSKNVFTNMATKNVKYKRFKS</sequence>
<reference evidence="2" key="1">
    <citation type="submission" date="2022-01" db="EMBL/GenBank/DDBJ databases">
        <authorList>
            <person name="King R."/>
        </authorList>
    </citation>
    <scope>NUCLEOTIDE SEQUENCE</scope>
</reference>
<dbReference type="EMBL" id="OV651815">
    <property type="protein sequence ID" value="CAH1109189.1"/>
    <property type="molecule type" value="Genomic_DNA"/>
</dbReference>
<feature type="compositionally biased region" description="Low complexity" evidence="1">
    <location>
        <begin position="473"/>
        <end position="484"/>
    </location>
</feature>
<dbReference type="Proteomes" id="UP001153636">
    <property type="component" value="Chromosome 3"/>
</dbReference>
<accession>A0A9P0GB92</accession>
<feature type="compositionally biased region" description="Basic and acidic residues" evidence="1">
    <location>
        <begin position="363"/>
        <end position="379"/>
    </location>
</feature>
<proteinExistence type="predicted"/>
<name>A0A9P0GB92_9CUCU</name>
<evidence type="ECO:0000313" key="2">
    <source>
        <dbReference type="EMBL" id="CAH1109189.1"/>
    </source>
</evidence>
<dbReference type="AlphaFoldDB" id="A0A9P0GB92"/>
<evidence type="ECO:0000256" key="1">
    <source>
        <dbReference type="SAM" id="MobiDB-lite"/>
    </source>
</evidence>
<dbReference type="OrthoDB" id="8123889at2759"/>
<feature type="region of interest" description="Disordered" evidence="1">
    <location>
        <begin position="470"/>
        <end position="494"/>
    </location>
</feature>
<feature type="region of interest" description="Disordered" evidence="1">
    <location>
        <begin position="360"/>
        <end position="395"/>
    </location>
</feature>
<gene>
    <name evidence="2" type="ORF">PSYICH_LOCUS9578</name>
</gene>